<comment type="catalytic activity">
    <reaction evidence="1">
        <text>Thiol-dependent hydrolysis of ester, thioester, amide, peptide and isopeptide bonds formed by the C-terminal Gly of ubiquitin (a 76-residue protein attached to proteins as an intracellular targeting signal).</text>
        <dbReference type="EC" id="3.4.19.12"/>
    </reaction>
</comment>
<dbReference type="GO" id="GO:0006508">
    <property type="term" value="P:proteolysis"/>
    <property type="evidence" value="ECO:0007669"/>
    <property type="project" value="UniProtKB-KW"/>
</dbReference>
<feature type="region of interest" description="Disordered" evidence="8">
    <location>
        <begin position="1"/>
        <end position="27"/>
    </location>
</feature>
<feature type="compositionally biased region" description="Pro residues" evidence="8">
    <location>
        <begin position="717"/>
        <end position="727"/>
    </location>
</feature>
<dbReference type="AlphaFoldDB" id="A0A0C9YE44"/>
<evidence type="ECO:0000256" key="6">
    <source>
        <dbReference type="ARBA" id="ARBA00022801"/>
    </source>
</evidence>
<dbReference type="PROSITE" id="PS00973">
    <property type="entry name" value="USP_2"/>
    <property type="match status" value="1"/>
</dbReference>
<evidence type="ECO:0000256" key="5">
    <source>
        <dbReference type="ARBA" id="ARBA00022786"/>
    </source>
</evidence>
<dbReference type="Pfam" id="PF00443">
    <property type="entry name" value="UCH"/>
    <property type="match status" value="1"/>
</dbReference>
<dbReference type="Pfam" id="PF00581">
    <property type="entry name" value="Rhodanese"/>
    <property type="match status" value="1"/>
</dbReference>
<dbReference type="SUPFAM" id="SSF52821">
    <property type="entry name" value="Rhodanese/Cell cycle control phosphatase"/>
    <property type="match status" value="1"/>
</dbReference>
<dbReference type="InterPro" id="IPR028889">
    <property type="entry name" value="USP"/>
</dbReference>
<keyword evidence="4" id="KW-0645">Protease</keyword>
<dbReference type="InterPro" id="IPR001763">
    <property type="entry name" value="Rhodanese-like_dom"/>
</dbReference>
<feature type="compositionally biased region" description="Polar residues" evidence="8">
    <location>
        <begin position="538"/>
        <end position="549"/>
    </location>
</feature>
<dbReference type="SMART" id="SM00450">
    <property type="entry name" value="RHOD"/>
    <property type="match status" value="1"/>
</dbReference>
<keyword evidence="7" id="KW-0788">Thiol protease</keyword>
<feature type="region of interest" description="Disordered" evidence="8">
    <location>
        <begin position="251"/>
        <end position="285"/>
    </location>
</feature>
<feature type="region of interest" description="Disordered" evidence="8">
    <location>
        <begin position="536"/>
        <end position="564"/>
    </location>
</feature>
<dbReference type="GO" id="GO:0016579">
    <property type="term" value="P:protein deubiquitination"/>
    <property type="evidence" value="ECO:0007669"/>
    <property type="project" value="InterPro"/>
</dbReference>
<dbReference type="InterPro" id="IPR036873">
    <property type="entry name" value="Rhodanese-like_dom_sf"/>
</dbReference>
<feature type="compositionally biased region" description="Low complexity" evidence="8">
    <location>
        <begin position="271"/>
        <end position="284"/>
    </location>
</feature>
<evidence type="ECO:0000259" key="10">
    <source>
        <dbReference type="PROSITE" id="PS50235"/>
    </source>
</evidence>
<evidence type="ECO:0000256" key="2">
    <source>
        <dbReference type="ARBA" id="ARBA00009085"/>
    </source>
</evidence>
<feature type="region of interest" description="Disordered" evidence="8">
    <location>
        <begin position="578"/>
        <end position="606"/>
    </location>
</feature>
<feature type="compositionally biased region" description="Polar residues" evidence="8">
    <location>
        <begin position="365"/>
        <end position="388"/>
    </location>
</feature>
<reference evidence="11 12" key="1">
    <citation type="submission" date="2014-04" db="EMBL/GenBank/DDBJ databases">
        <authorList>
            <consortium name="DOE Joint Genome Institute"/>
            <person name="Kuo A."/>
            <person name="Kohler A."/>
            <person name="Costa M.D."/>
            <person name="Nagy L.G."/>
            <person name="Floudas D."/>
            <person name="Copeland A."/>
            <person name="Barry K.W."/>
            <person name="Cichocki N."/>
            <person name="Veneault-Fourrey C."/>
            <person name="LaButti K."/>
            <person name="Lindquist E.A."/>
            <person name="Lipzen A."/>
            <person name="Lundell T."/>
            <person name="Morin E."/>
            <person name="Murat C."/>
            <person name="Sun H."/>
            <person name="Tunlid A."/>
            <person name="Henrissat B."/>
            <person name="Grigoriev I.V."/>
            <person name="Hibbett D.S."/>
            <person name="Martin F."/>
            <person name="Nordberg H.P."/>
            <person name="Cantor M.N."/>
            <person name="Hua S.X."/>
        </authorList>
    </citation>
    <scope>NUCLEOTIDE SEQUENCE [LARGE SCALE GENOMIC DNA]</scope>
    <source>
        <strain evidence="11 12">441</strain>
    </source>
</reference>
<feature type="region of interest" description="Disordered" evidence="8">
    <location>
        <begin position="196"/>
        <end position="235"/>
    </location>
</feature>
<organism evidence="11 12">
    <name type="scientific">Pisolithus microcarpus 441</name>
    <dbReference type="NCBI Taxonomy" id="765257"/>
    <lineage>
        <taxon>Eukaryota</taxon>
        <taxon>Fungi</taxon>
        <taxon>Dikarya</taxon>
        <taxon>Basidiomycota</taxon>
        <taxon>Agaricomycotina</taxon>
        <taxon>Agaricomycetes</taxon>
        <taxon>Agaricomycetidae</taxon>
        <taxon>Boletales</taxon>
        <taxon>Sclerodermatineae</taxon>
        <taxon>Pisolithaceae</taxon>
        <taxon>Pisolithus</taxon>
    </lineage>
</organism>
<evidence type="ECO:0000259" key="9">
    <source>
        <dbReference type="PROSITE" id="PS50206"/>
    </source>
</evidence>
<feature type="compositionally biased region" description="Polar residues" evidence="8">
    <location>
        <begin position="627"/>
        <end position="640"/>
    </location>
</feature>
<feature type="region of interest" description="Disordered" evidence="8">
    <location>
        <begin position="620"/>
        <end position="644"/>
    </location>
</feature>
<accession>A0A0C9YE44</accession>
<dbReference type="Gene3D" id="3.90.70.10">
    <property type="entry name" value="Cysteine proteinases"/>
    <property type="match status" value="1"/>
</dbReference>
<evidence type="ECO:0000256" key="7">
    <source>
        <dbReference type="ARBA" id="ARBA00022807"/>
    </source>
</evidence>
<feature type="region of interest" description="Disordered" evidence="8">
    <location>
        <begin position="365"/>
        <end position="398"/>
    </location>
</feature>
<reference evidence="12" key="2">
    <citation type="submission" date="2015-01" db="EMBL/GenBank/DDBJ databases">
        <title>Evolutionary Origins and Diversification of the Mycorrhizal Mutualists.</title>
        <authorList>
            <consortium name="DOE Joint Genome Institute"/>
            <consortium name="Mycorrhizal Genomics Consortium"/>
            <person name="Kohler A."/>
            <person name="Kuo A."/>
            <person name="Nagy L.G."/>
            <person name="Floudas D."/>
            <person name="Copeland A."/>
            <person name="Barry K.W."/>
            <person name="Cichocki N."/>
            <person name="Veneault-Fourrey C."/>
            <person name="LaButti K."/>
            <person name="Lindquist E.A."/>
            <person name="Lipzen A."/>
            <person name="Lundell T."/>
            <person name="Morin E."/>
            <person name="Murat C."/>
            <person name="Riley R."/>
            <person name="Ohm R."/>
            <person name="Sun H."/>
            <person name="Tunlid A."/>
            <person name="Henrissat B."/>
            <person name="Grigoriev I.V."/>
            <person name="Hibbett D.S."/>
            <person name="Martin F."/>
        </authorList>
    </citation>
    <scope>NUCLEOTIDE SEQUENCE [LARGE SCALE GENOMIC DNA]</scope>
    <source>
        <strain evidence="12">441</strain>
    </source>
</reference>
<dbReference type="OrthoDB" id="292964at2759"/>
<dbReference type="EMBL" id="KN833731">
    <property type="protein sequence ID" value="KIK23060.1"/>
    <property type="molecule type" value="Genomic_DNA"/>
</dbReference>
<dbReference type="InterPro" id="IPR038765">
    <property type="entry name" value="Papain-like_cys_pep_sf"/>
</dbReference>
<dbReference type="CDD" id="cd02674">
    <property type="entry name" value="Peptidase_C19R"/>
    <property type="match status" value="1"/>
</dbReference>
<protein>
    <recommendedName>
        <fullName evidence="3">ubiquitinyl hydrolase 1</fullName>
        <ecNumber evidence="3">3.4.19.12</ecNumber>
    </recommendedName>
</protein>
<keyword evidence="6" id="KW-0378">Hydrolase</keyword>
<keyword evidence="5" id="KW-0833">Ubl conjugation pathway</keyword>
<dbReference type="STRING" id="765257.A0A0C9YE44"/>
<dbReference type="SUPFAM" id="SSF54001">
    <property type="entry name" value="Cysteine proteinases"/>
    <property type="match status" value="1"/>
</dbReference>
<dbReference type="InterPro" id="IPR050185">
    <property type="entry name" value="Ub_carboxyl-term_hydrolase"/>
</dbReference>
<feature type="compositionally biased region" description="Low complexity" evidence="8">
    <location>
        <begin position="251"/>
        <end position="263"/>
    </location>
</feature>
<dbReference type="PANTHER" id="PTHR21646:SF95">
    <property type="entry name" value="UBIQUITIN CARBOXYL-TERMINAL HYDROLASE 4-RELATED"/>
    <property type="match status" value="1"/>
</dbReference>
<proteinExistence type="inferred from homology"/>
<dbReference type="Proteomes" id="UP000054018">
    <property type="component" value="Unassembled WGS sequence"/>
</dbReference>
<evidence type="ECO:0000256" key="1">
    <source>
        <dbReference type="ARBA" id="ARBA00000707"/>
    </source>
</evidence>
<feature type="region of interest" description="Disordered" evidence="8">
    <location>
        <begin position="717"/>
        <end position="739"/>
    </location>
</feature>
<evidence type="ECO:0000313" key="12">
    <source>
        <dbReference type="Proteomes" id="UP000054018"/>
    </source>
</evidence>
<dbReference type="Gene3D" id="3.40.250.10">
    <property type="entry name" value="Rhodanese-like domain"/>
    <property type="match status" value="1"/>
</dbReference>
<dbReference type="InterPro" id="IPR018200">
    <property type="entry name" value="USP_CS"/>
</dbReference>
<feature type="domain" description="USP" evidence="10">
    <location>
        <begin position="780"/>
        <end position="1141"/>
    </location>
</feature>
<dbReference type="CDD" id="cd00158">
    <property type="entry name" value="RHOD"/>
    <property type="match status" value="1"/>
</dbReference>
<name>A0A0C9YE44_9AGAM</name>
<dbReference type="InterPro" id="IPR001394">
    <property type="entry name" value="Peptidase_C19_UCH"/>
</dbReference>
<evidence type="ECO:0000256" key="3">
    <source>
        <dbReference type="ARBA" id="ARBA00012759"/>
    </source>
</evidence>
<dbReference type="PROSITE" id="PS50235">
    <property type="entry name" value="USP_3"/>
    <property type="match status" value="1"/>
</dbReference>
<dbReference type="HOGENOM" id="CLU_005922_2_1_1"/>
<comment type="similarity">
    <text evidence="2">Belongs to the peptidase C19 family.</text>
</comment>
<gene>
    <name evidence="11" type="ORF">PISMIDRAFT_679694</name>
</gene>
<dbReference type="PROSITE" id="PS50206">
    <property type="entry name" value="RHODANESE_3"/>
    <property type="match status" value="1"/>
</dbReference>
<evidence type="ECO:0000256" key="4">
    <source>
        <dbReference type="ARBA" id="ARBA00022670"/>
    </source>
</evidence>
<dbReference type="EC" id="3.4.19.12" evidence="3"/>
<sequence length="1143" mass="124917">MPVVASLPPAPPRLGGGSSYGDNSVTYPSPHPGNYYIPSPTMQNGSVTSNENFSISEIKEKAKEDARRHAKGISAISLLKTARSQLQIAQSHEDAGDLKNALSALLKAGSLAAMVMNSSEFVNESRPGKHGVLYRECVNFQKTDGNNLKQRVEAIESRLTDLEKSASSDPVSGTITRMVGTSIADRVKSLNDAGLAVGTAMRPPREAPGTPPSTMQRPPETGSIHRLSTSIPSHPQPFQFPNYALVASSSSAGSSPHAVVPPSSLGPPSPVSSDSSSPRQPHTSIPEFTQAFPEIEQLNGLNLSLFSDSPRTFEGSPADADSFAAHADDVESALSPHLKSFPPLSIDLGQRPSSTPVTPTVNAFMSRPTSPAFTSKPSINNFASSSPRKPSPLTEKRALPISNAVTPRQLLDHLCKFKVLLVDIRAREEFETEHIKNPAIVCLEPSVLTCVNASVETIEKSLPVAPSEELVLFQNRDKFELVVLYDASSEAYDTGGPLSAFVRLVFENALRKMLRSPPMLLIGGLQAWKREFGDNEVTRGTSSARQTPTRIIENRLPSTPVPLQTPATLVPARLQPLQEQPLPNGASSSDKVPHPPPQPSDVGNQVLPEGSVSIIRKSPMLRPPSTAFHNHSPSEPSSFRSVAMPPSSAINGNVSATPISYPNFPSFSSSTPPFAAVSIPPQASINLSRRRSDYMDGQQSPIAGLTSRPVIDYPDLPLPTLRPPPPVASHSSERQDARPRLVHASSYSLSTLPHATEPKPPVIASYYPVNYWPDSQITTTGLKNLGNTCYMNATIQCLRATVPFARFFTDGRWKSAVNMRNRLGTEGRLAHAFASILYEMSHSELPHVNPLNFRRSICYHAPQFGGSDQHDSQEFLTFLLDGLHEDINRILIKPANNHSTPEREAELEKLPQQVASEQEWTIYKMRNDSLIVDYFQGQFRNRMECLTCHHTSTTYNSFMYLSLPIPVSKSGARVSLSSCLDSFVREEVLEKADAWHCPKCKQLRKATKKLTLSRLPPILLIHLKRFSVKGPFTDKIETVVEFPIKGLDLTNYMPAPLPPGMVGSVNSAAPRSADDPQVQLPPYKYDLYGVTNHFGSLSNGHYTAFIASRGAWLYCDDSRITATDTKEVVGRPAYVLFYKRVRD</sequence>
<dbReference type="GO" id="GO:0004843">
    <property type="term" value="F:cysteine-type deubiquitinase activity"/>
    <property type="evidence" value="ECO:0007669"/>
    <property type="project" value="UniProtKB-EC"/>
</dbReference>
<evidence type="ECO:0000256" key="8">
    <source>
        <dbReference type="SAM" id="MobiDB-lite"/>
    </source>
</evidence>
<evidence type="ECO:0000313" key="11">
    <source>
        <dbReference type="EMBL" id="KIK23060.1"/>
    </source>
</evidence>
<dbReference type="PANTHER" id="PTHR21646">
    <property type="entry name" value="UBIQUITIN CARBOXYL-TERMINAL HYDROLASE"/>
    <property type="match status" value="1"/>
</dbReference>
<feature type="domain" description="Rhodanese" evidence="9">
    <location>
        <begin position="415"/>
        <end position="537"/>
    </location>
</feature>
<keyword evidence="12" id="KW-1185">Reference proteome</keyword>
<dbReference type="PROSITE" id="PS00972">
    <property type="entry name" value="USP_1"/>
    <property type="match status" value="1"/>
</dbReference>